<dbReference type="InterPro" id="IPR019749">
    <property type="entry name" value="Band_41_domain"/>
</dbReference>
<protein>
    <recommendedName>
        <fullName evidence="6">FERM and PDZ domain-containing protein</fullName>
    </recommendedName>
</protein>
<evidence type="ECO:0000259" key="3">
    <source>
        <dbReference type="PROSITE" id="PS50106"/>
    </source>
</evidence>
<dbReference type="InterPro" id="IPR014352">
    <property type="entry name" value="FERM/acyl-CoA-bd_prot_sf"/>
</dbReference>
<dbReference type="InterPro" id="IPR001478">
    <property type="entry name" value="PDZ"/>
</dbReference>
<dbReference type="Pfam" id="PF00595">
    <property type="entry name" value="PDZ"/>
    <property type="match status" value="1"/>
</dbReference>
<feature type="compositionally biased region" description="Polar residues" evidence="1">
    <location>
        <begin position="160"/>
        <end position="170"/>
    </location>
</feature>
<feature type="region of interest" description="Disordered" evidence="1">
    <location>
        <begin position="148"/>
        <end position="227"/>
    </location>
</feature>
<feature type="compositionally biased region" description="Basic and acidic residues" evidence="1">
    <location>
        <begin position="692"/>
        <end position="701"/>
    </location>
</feature>
<feature type="region of interest" description="Disordered" evidence="1">
    <location>
        <begin position="692"/>
        <end position="741"/>
    </location>
</feature>
<comment type="caution">
    <text evidence="4">The sequence shown here is derived from an EMBL/GenBank/DDBJ whole genome shotgun (WGS) entry which is preliminary data.</text>
</comment>
<dbReference type="CDD" id="cd14473">
    <property type="entry name" value="FERM_B-lobe"/>
    <property type="match status" value="1"/>
</dbReference>
<organism evidence="4 5">
    <name type="scientific">Daphnia magna</name>
    <dbReference type="NCBI Taxonomy" id="35525"/>
    <lineage>
        <taxon>Eukaryota</taxon>
        <taxon>Metazoa</taxon>
        <taxon>Ecdysozoa</taxon>
        <taxon>Arthropoda</taxon>
        <taxon>Crustacea</taxon>
        <taxon>Branchiopoda</taxon>
        <taxon>Diplostraca</taxon>
        <taxon>Cladocera</taxon>
        <taxon>Anomopoda</taxon>
        <taxon>Daphniidae</taxon>
        <taxon>Daphnia</taxon>
    </lineage>
</organism>
<feature type="compositionally biased region" description="Basic residues" evidence="1">
    <location>
        <begin position="207"/>
        <end position="217"/>
    </location>
</feature>
<dbReference type="SUPFAM" id="SSF50156">
    <property type="entry name" value="PDZ domain-like"/>
    <property type="match status" value="1"/>
</dbReference>
<dbReference type="SUPFAM" id="SSF54236">
    <property type="entry name" value="Ubiquitin-like"/>
    <property type="match status" value="1"/>
</dbReference>
<dbReference type="SUPFAM" id="SSF47031">
    <property type="entry name" value="Second domain of FERM"/>
    <property type="match status" value="1"/>
</dbReference>
<keyword evidence="5" id="KW-1185">Reference proteome</keyword>
<dbReference type="InterPro" id="IPR000299">
    <property type="entry name" value="FERM_domain"/>
</dbReference>
<name>A0ABQ9Z580_9CRUS</name>
<dbReference type="EMBL" id="JAOYFB010000002">
    <property type="protein sequence ID" value="KAK4008062.1"/>
    <property type="molecule type" value="Genomic_DNA"/>
</dbReference>
<sequence length="909" mass="101167">MLVSAEEVLDIRGSLLHVTEAEAILLQLLRQLASYQPKDSRSPEGELRLKHILLEASGQVQLHNDVAQKRWNVSQLARLLAGASVGFGNGARTVLQNLADPTIRPVSADRAIQILKLRIQPAIAARYVAALYSEVLCSEASKRTVKGRAADSHSHGGGYSSTEDSAISSEHLSRHPSTDSLDRLTMANQSESTGHSTPQEPQNYGIFRRRRPIRLTRSRSSAGDGGTTGALKNLAWAANAAIQRAPSRLYRLHDQPSATPCLPTATFHPRKSQSFRDLKMSPEREDEPSIYPVTCCGPEFIVKSSLPPYVLILPHQPKKKRTVNILHLDGRRLHVECDPSKTRIDQLLQMVMDHFGIAASDAIFFGLSCIKGGHFIFPRHDEKVYSLAPDNYKQLPYPSFNVYFRFRFYVHSVFALHSLESEHLLYLQLRKDLLEQRWVMDPMEEMGLAALALTIEFGTYNPKIHGVGGSYFHVDHYLSPGTQQSVKGGELAAQALERLHGRIPKLVERRVVECNFVKRIMQTQSYGYHHVHVIEDDGLRTTPLNLLVGLEGLKLVPHATSTSFGTPCKHVNLYWEDIKTLTHSKHHIVLTSGTGSLIRKRRLCVGTSRIRNTFDLLISHQKMALTLKKRKMLIRPESATLPKLRHNRPASFIEPVKTPTEPIKTLSSSTLPRPSNAVRIYVPFGRVEKGAEPDVTRRPVDVKSNVPSPEPVSVTSPESSQYSTLSSLSESTIPTSPRKSTLVRMGTKISSDALIREKMRLQDVSFGERVPSVDPSGAYVVDTSVKSEDESLGFDAHESISQSLSERFNRLPYLPSPPQQPGVSVRFSKDPDGSLGILIARGVRGGIYLMGLTPNGAAHRQTSLKPGDRILSVNGLDCDELDYDQVIDQIRRIPRDVELFVLHRPDAAK</sequence>
<evidence type="ECO:0000313" key="5">
    <source>
        <dbReference type="Proteomes" id="UP001234178"/>
    </source>
</evidence>
<dbReference type="Pfam" id="PF00373">
    <property type="entry name" value="FERM_M"/>
    <property type="match status" value="1"/>
</dbReference>
<evidence type="ECO:0000256" key="1">
    <source>
        <dbReference type="SAM" id="MobiDB-lite"/>
    </source>
</evidence>
<dbReference type="Gene3D" id="1.20.80.10">
    <property type="match status" value="1"/>
</dbReference>
<accession>A0ABQ9Z580</accession>
<dbReference type="CDD" id="cd17101">
    <property type="entry name" value="FERM_F1_PTPN13_like"/>
    <property type="match status" value="1"/>
</dbReference>
<feature type="compositionally biased region" description="Low complexity" evidence="1">
    <location>
        <begin position="702"/>
        <end position="736"/>
    </location>
</feature>
<dbReference type="CDD" id="cd00136">
    <property type="entry name" value="PDZ_canonical"/>
    <property type="match status" value="1"/>
</dbReference>
<dbReference type="SMART" id="SM00295">
    <property type="entry name" value="B41"/>
    <property type="match status" value="1"/>
</dbReference>
<dbReference type="PANTHER" id="PTHR13429:SF12">
    <property type="entry name" value="FERM AND PDZ DOMAIN-CONTAINING PROTEIN 2"/>
    <property type="match status" value="1"/>
</dbReference>
<dbReference type="Gene3D" id="2.30.42.10">
    <property type="match status" value="1"/>
</dbReference>
<feature type="compositionally biased region" description="Polar residues" evidence="1">
    <location>
        <begin position="186"/>
        <end position="202"/>
    </location>
</feature>
<dbReference type="PROSITE" id="PS50106">
    <property type="entry name" value="PDZ"/>
    <property type="match status" value="1"/>
</dbReference>
<dbReference type="InterPro" id="IPR019748">
    <property type="entry name" value="FERM_central"/>
</dbReference>
<dbReference type="InterPro" id="IPR036034">
    <property type="entry name" value="PDZ_sf"/>
</dbReference>
<feature type="domain" description="FERM" evidence="2">
    <location>
        <begin position="321"/>
        <end position="628"/>
    </location>
</feature>
<dbReference type="SMART" id="SM00228">
    <property type="entry name" value="PDZ"/>
    <property type="match status" value="1"/>
</dbReference>
<reference evidence="4 5" key="1">
    <citation type="journal article" date="2023" name="Nucleic Acids Res.">
        <title>The hologenome of Daphnia magna reveals possible DNA methylation and microbiome-mediated evolution of the host genome.</title>
        <authorList>
            <person name="Chaturvedi A."/>
            <person name="Li X."/>
            <person name="Dhandapani V."/>
            <person name="Marshall H."/>
            <person name="Kissane S."/>
            <person name="Cuenca-Cambronero M."/>
            <person name="Asole G."/>
            <person name="Calvet F."/>
            <person name="Ruiz-Romero M."/>
            <person name="Marangio P."/>
            <person name="Guigo R."/>
            <person name="Rago D."/>
            <person name="Mirbahai L."/>
            <person name="Eastwood N."/>
            <person name="Colbourne J.K."/>
            <person name="Zhou J."/>
            <person name="Mallon E."/>
            <person name="Orsini L."/>
        </authorList>
    </citation>
    <scope>NUCLEOTIDE SEQUENCE [LARGE SCALE GENOMIC DNA]</scope>
    <source>
        <strain evidence="4">LRV0_1</strain>
    </source>
</reference>
<dbReference type="PANTHER" id="PTHR13429">
    <property type="entry name" value="FERM DOMAIN (PROTEIN4.1-EZRIN-RADIXIN-MOESIN) FAMILY"/>
    <property type="match status" value="1"/>
</dbReference>
<dbReference type="Proteomes" id="UP001234178">
    <property type="component" value="Unassembled WGS sequence"/>
</dbReference>
<gene>
    <name evidence="4" type="ORF">OUZ56_013217</name>
</gene>
<feature type="domain" description="PDZ" evidence="3">
    <location>
        <begin position="824"/>
        <end position="905"/>
    </location>
</feature>
<dbReference type="InterPro" id="IPR047145">
    <property type="entry name" value="FRMD6-like"/>
</dbReference>
<dbReference type="InterPro" id="IPR029071">
    <property type="entry name" value="Ubiquitin-like_domsf"/>
</dbReference>
<evidence type="ECO:0000313" key="4">
    <source>
        <dbReference type="EMBL" id="KAK4008062.1"/>
    </source>
</evidence>
<evidence type="ECO:0000259" key="2">
    <source>
        <dbReference type="PROSITE" id="PS50057"/>
    </source>
</evidence>
<dbReference type="PROSITE" id="PS50057">
    <property type="entry name" value="FERM_3"/>
    <property type="match status" value="1"/>
</dbReference>
<dbReference type="InterPro" id="IPR035963">
    <property type="entry name" value="FERM_2"/>
</dbReference>
<evidence type="ECO:0008006" key="6">
    <source>
        <dbReference type="Google" id="ProtNLM"/>
    </source>
</evidence>
<proteinExistence type="predicted"/>
<feature type="compositionally biased region" description="Basic and acidic residues" evidence="1">
    <location>
        <begin position="171"/>
        <end position="182"/>
    </location>
</feature>